<evidence type="ECO:0000256" key="1">
    <source>
        <dbReference type="ARBA" id="ARBA00004123"/>
    </source>
</evidence>
<keyword evidence="6" id="KW-1185">Reference proteome</keyword>
<dbReference type="SMART" id="SM01191">
    <property type="entry name" value="ENT"/>
    <property type="match status" value="1"/>
</dbReference>
<name>A0AAN9SHQ5_PSOTE</name>
<feature type="compositionally biased region" description="Polar residues" evidence="3">
    <location>
        <begin position="111"/>
        <end position="123"/>
    </location>
</feature>
<evidence type="ECO:0000313" key="6">
    <source>
        <dbReference type="Proteomes" id="UP001386955"/>
    </source>
</evidence>
<comment type="subcellular location">
    <subcellularLocation>
        <location evidence="1">Nucleus</location>
    </subcellularLocation>
</comment>
<dbReference type="PANTHER" id="PTHR33432:SF27">
    <property type="entry name" value="PROTEIN EMSY-LIKE 3"/>
    <property type="match status" value="1"/>
</dbReference>
<feature type="compositionally biased region" description="Polar residues" evidence="3">
    <location>
        <begin position="281"/>
        <end position="292"/>
    </location>
</feature>
<dbReference type="PANTHER" id="PTHR33432">
    <property type="entry name" value="PROTEIN EMSY-LIKE 4"/>
    <property type="match status" value="1"/>
</dbReference>
<organism evidence="5 6">
    <name type="scientific">Psophocarpus tetragonolobus</name>
    <name type="common">Winged bean</name>
    <name type="synonym">Dolichos tetragonolobus</name>
    <dbReference type="NCBI Taxonomy" id="3891"/>
    <lineage>
        <taxon>Eukaryota</taxon>
        <taxon>Viridiplantae</taxon>
        <taxon>Streptophyta</taxon>
        <taxon>Embryophyta</taxon>
        <taxon>Tracheophyta</taxon>
        <taxon>Spermatophyta</taxon>
        <taxon>Magnoliopsida</taxon>
        <taxon>eudicotyledons</taxon>
        <taxon>Gunneridae</taxon>
        <taxon>Pentapetalae</taxon>
        <taxon>rosids</taxon>
        <taxon>fabids</taxon>
        <taxon>Fabales</taxon>
        <taxon>Fabaceae</taxon>
        <taxon>Papilionoideae</taxon>
        <taxon>50 kb inversion clade</taxon>
        <taxon>NPAAA clade</taxon>
        <taxon>indigoferoid/millettioid clade</taxon>
        <taxon>Phaseoleae</taxon>
        <taxon>Psophocarpus</taxon>
    </lineage>
</organism>
<dbReference type="GO" id="GO:0005634">
    <property type="term" value="C:nucleus"/>
    <property type="evidence" value="ECO:0007669"/>
    <property type="project" value="UniProtKB-SubCell"/>
</dbReference>
<keyword evidence="2" id="KW-0539">Nucleus</keyword>
<dbReference type="InterPro" id="IPR033485">
    <property type="entry name" value="EMSY-LIKE_plant"/>
</dbReference>
<proteinExistence type="predicted"/>
<feature type="region of interest" description="Disordered" evidence="3">
    <location>
        <begin position="264"/>
        <end position="292"/>
    </location>
</feature>
<dbReference type="EMBL" id="JAYMYS010000004">
    <property type="protein sequence ID" value="KAK7396292.1"/>
    <property type="molecule type" value="Genomic_DNA"/>
</dbReference>
<accession>A0AAN9SHQ5</accession>
<sequence length="292" mass="33044">MWDCESWFELAFSPYKRKGAVSAPNSASMDMNDIDDYLNDLIQRAEKEAYYSVLRAFRCQSDDLSWEKDALLTDLRENLRISDDDNIRFLGNLNNDQTITHLRERRIGQPGTATSHQHATQSMPLPPPPPPPQPLPRPPPPPQPQPLPRLRPRPQPRPQPLHGALHIPTKSTPRVKKQSIRQLLAREDTRCKAQDPCIPSYINQYNSVQGCDDDTEGEGTIKTTNVEVEGTSNASSPSAKEKRVGNLNLRDTDILVNQVERTLKLNPQQSLEEQEKELHDGTNSPRVDSNHD</sequence>
<evidence type="ECO:0000256" key="3">
    <source>
        <dbReference type="SAM" id="MobiDB-lite"/>
    </source>
</evidence>
<dbReference type="InterPro" id="IPR036142">
    <property type="entry name" value="ENT_dom-like_sf"/>
</dbReference>
<evidence type="ECO:0000256" key="2">
    <source>
        <dbReference type="ARBA" id="ARBA00023242"/>
    </source>
</evidence>
<feature type="compositionally biased region" description="Pro residues" evidence="3">
    <location>
        <begin position="124"/>
        <end position="159"/>
    </location>
</feature>
<dbReference type="SUPFAM" id="SSF158639">
    <property type="entry name" value="ENT-like"/>
    <property type="match status" value="1"/>
</dbReference>
<dbReference type="Gene3D" id="1.10.1240.40">
    <property type="entry name" value="ENT domain"/>
    <property type="match status" value="1"/>
</dbReference>
<dbReference type="PROSITE" id="PS51138">
    <property type="entry name" value="ENT"/>
    <property type="match status" value="1"/>
</dbReference>
<dbReference type="InterPro" id="IPR005491">
    <property type="entry name" value="ENT_dom"/>
</dbReference>
<reference evidence="5 6" key="1">
    <citation type="submission" date="2024-01" db="EMBL/GenBank/DDBJ databases">
        <title>The genomes of 5 underutilized Papilionoideae crops provide insights into root nodulation and disease resistanc.</title>
        <authorList>
            <person name="Jiang F."/>
        </authorList>
    </citation>
    <scope>NUCLEOTIDE SEQUENCE [LARGE SCALE GENOMIC DNA]</scope>
    <source>
        <strain evidence="5">DUOXIRENSHENG_FW03</strain>
        <tissue evidence="5">Leaves</tissue>
    </source>
</reference>
<gene>
    <name evidence="5" type="ORF">VNO78_17195</name>
</gene>
<feature type="domain" description="ENT" evidence="4">
    <location>
        <begin position="38"/>
        <end position="126"/>
    </location>
</feature>
<dbReference type="GO" id="GO:0050832">
    <property type="term" value="P:defense response to fungus"/>
    <property type="evidence" value="ECO:0007669"/>
    <property type="project" value="InterPro"/>
</dbReference>
<feature type="region of interest" description="Disordered" evidence="3">
    <location>
        <begin position="108"/>
        <end position="176"/>
    </location>
</feature>
<protein>
    <recommendedName>
        <fullName evidence="4">ENT domain-containing protein</fullName>
    </recommendedName>
</protein>
<evidence type="ECO:0000259" key="4">
    <source>
        <dbReference type="PROSITE" id="PS51138"/>
    </source>
</evidence>
<dbReference type="Proteomes" id="UP001386955">
    <property type="component" value="Unassembled WGS sequence"/>
</dbReference>
<dbReference type="Pfam" id="PF03735">
    <property type="entry name" value="ENT"/>
    <property type="match status" value="1"/>
</dbReference>
<dbReference type="AlphaFoldDB" id="A0AAN9SHQ5"/>
<comment type="caution">
    <text evidence="5">The sequence shown here is derived from an EMBL/GenBank/DDBJ whole genome shotgun (WGS) entry which is preliminary data.</text>
</comment>
<evidence type="ECO:0000313" key="5">
    <source>
        <dbReference type="EMBL" id="KAK7396292.1"/>
    </source>
</evidence>